<dbReference type="EMBL" id="LSSM01004499">
    <property type="protein sequence ID" value="OMJ14766.1"/>
    <property type="molecule type" value="Genomic_DNA"/>
</dbReference>
<protein>
    <submittedName>
        <fullName evidence="2">Uncharacterized protein</fullName>
    </submittedName>
</protein>
<keyword evidence="1" id="KW-0472">Membrane</keyword>
<keyword evidence="1" id="KW-1133">Transmembrane helix</keyword>
<keyword evidence="1" id="KW-0812">Transmembrane</keyword>
<reference evidence="3" key="1">
    <citation type="submission" date="2017-01" db="EMBL/GenBank/DDBJ databases">
        <authorList>
            <person name="Wang Y."/>
            <person name="White M."/>
            <person name="Kvist S."/>
            <person name="Moncalvo J.-M."/>
        </authorList>
    </citation>
    <scope>NUCLEOTIDE SEQUENCE [LARGE SCALE GENOMIC DNA]</scope>
    <source>
        <strain evidence="3">ID-206-W2</strain>
    </source>
</reference>
<dbReference type="AlphaFoldDB" id="A0A1R1XJH6"/>
<name>A0A1R1XJH6_9FUNG</name>
<keyword evidence="3" id="KW-1185">Reference proteome</keyword>
<accession>A0A1R1XJH6</accession>
<proteinExistence type="predicted"/>
<feature type="transmembrane region" description="Helical" evidence="1">
    <location>
        <begin position="33"/>
        <end position="54"/>
    </location>
</feature>
<evidence type="ECO:0000313" key="3">
    <source>
        <dbReference type="Proteomes" id="UP000187429"/>
    </source>
</evidence>
<comment type="caution">
    <text evidence="2">The sequence shown here is derived from an EMBL/GenBank/DDBJ whole genome shotgun (WGS) entry which is preliminary data.</text>
</comment>
<evidence type="ECO:0000256" key="1">
    <source>
        <dbReference type="SAM" id="Phobius"/>
    </source>
</evidence>
<dbReference type="Proteomes" id="UP000187429">
    <property type="component" value="Unassembled WGS sequence"/>
</dbReference>
<gene>
    <name evidence="2" type="ORF">AYI69_g8454</name>
</gene>
<sequence length="73" mass="8815">MNFNYFFRTISKFWPESIYTLRLLDRVSIKSHLFIAINFLSFYKGSFFLIILFVEIDGPLRKIRLKSQLLFSL</sequence>
<organism evidence="2 3">
    <name type="scientific">Smittium culicis</name>
    <dbReference type="NCBI Taxonomy" id="133412"/>
    <lineage>
        <taxon>Eukaryota</taxon>
        <taxon>Fungi</taxon>
        <taxon>Fungi incertae sedis</taxon>
        <taxon>Zoopagomycota</taxon>
        <taxon>Kickxellomycotina</taxon>
        <taxon>Harpellomycetes</taxon>
        <taxon>Harpellales</taxon>
        <taxon>Legeriomycetaceae</taxon>
        <taxon>Smittium</taxon>
    </lineage>
</organism>
<evidence type="ECO:0000313" key="2">
    <source>
        <dbReference type="EMBL" id="OMJ14766.1"/>
    </source>
</evidence>